<dbReference type="EMBL" id="PQFF01000454">
    <property type="protein sequence ID" value="RHZ49150.1"/>
    <property type="molecule type" value="Genomic_DNA"/>
</dbReference>
<dbReference type="OrthoDB" id="10255000at2759"/>
<feature type="coiled-coil region" evidence="1">
    <location>
        <begin position="118"/>
        <end position="149"/>
    </location>
</feature>
<organism evidence="2 3">
    <name type="scientific">Diversispora epigaea</name>
    <dbReference type="NCBI Taxonomy" id="1348612"/>
    <lineage>
        <taxon>Eukaryota</taxon>
        <taxon>Fungi</taxon>
        <taxon>Fungi incertae sedis</taxon>
        <taxon>Mucoromycota</taxon>
        <taxon>Glomeromycotina</taxon>
        <taxon>Glomeromycetes</taxon>
        <taxon>Diversisporales</taxon>
        <taxon>Diversisporaceae</taxon>
        <taxon>Diversispora</taxon>
    </lineage>
</organism>
<dbReference type="SUPFAM" id="SSF58100">
    <property type="entry name" value="Bacterial hemolysins"/>
    <property type="match status" value="1"/>
</dbReference>
<name>A0A397GMD2_9GLOM</name>
<comment type="caution">
    <text evidence="2">The sequence shown here is derived from an EMBL/GenBank/DDBJ whole genome shotgun (WGS) entry which is preliminary data.</text>
</comment>
<evidence type="ECO:0000256" key="1">
    <source>
        <dbReference type="SAM" id="Coils"/>
    </source>
</evidence>
<evidence type="ECO:0000313" key="2">
    <source>
        <dbReference type="EMBL" id="RHZ49150.1"/>
    </source>
</evidence>
<reference evidence="2 3" key="1">
    <citation type="submission" date="2018-08" db="EMBL/GenBank/DDBJ databases">
        <title>Genome and evolution of the arbuscular mycorrhizal fungus Diversispora epigaea (formerly Glomus versiforme) and its bacterial endosymbionts.</title>
        <authorList>
            <person name="Sun X."/>
            <person name="Fei Z."/>
            <person name="Harrison M."/>
        </authorList>
    </citation>
    <scope>NUCLEOTIDE SEQUENCE [LARGE SCALE GENOMIC DNA]</scope>
    <source>
        <strain evidence="2 3">IT104</strain>
    </source>
</reference>
<keyword evidence="3" id="KW-1185">Reference proteome</keyword>
<dbReference type="Gene3D" id="1.10.287.1490">
    <property type="match status" value="1"/>
</dbReference>
<dbReference type="Proteomes" id="UP000266861">
    <property type="component" value="Unassembled WGS sequence"/>
</dbReference>
<feature type="coiled-coil region" evidence="1">
    <location>
        <begin position="57"/>
        <end position="91"/>
    </location>
</feature>
<gene>
    <name evidence="2" type="ORF">Glove_529g15</name>
</gene>
<protein>
    <submittedName>
        <fullName evidence="2">Uncharacterized protein</fullName>
    </submittedName>
</protein>
<evidence type="ECO:0000313" key="3">
    <source>
        <dbReference type="Proteomes" id="UP000266861"/>
    </source>
</evidence>
<dbReference type="AlphaFoldDB" id="A0A397GMD2"/>
<keyword evidence="1" id="KW-0175">Coiled coil</keyword>
<sequence length="304" mass="35822">MDNLVATIKKLRIQIQKNEDYITYLEKEITTRDDEIDILRIQVNDLKIRLWKAEADAQSNDKNISALEHQLQDISNEISSLQHRIYKLRERMSLITPTTSANVFTLIDETKVNIRVLFDSIRGENDLLNDEINNLQAQIELKLTQIQNKCHAYEYENRQLRKGLAPDYKMEEFNVLCPKTHDSLVSILLIEDTTNQLQGRYDTILDERDRYRTECFQHEETLRGVHENFEDESQAYLDLQDEYTELKEDLCIAGLQIIALRVRRLILTNREYALWQEANNRVQCHLPFEGTTDSVILERKSDFS</sequence>
<proteinExistence type="predicted"/>
<accession>A0A397GMD2</accession>